<evidence type="ECO:0000313" key="1">
    <source>
        <dbReference type="EMBL" id="ACL42232.1"/>
    </source>
</evidence>
<dbReference type="Proteomes" id="UP000002505">
    <property type="component" value="Plasmid pACHL01"/>
</dbReference>
<protein>
    <submittedName>
        <fullName evidence="1">Uncharacterized protein</fullName>
    </submittedName>
</protein>
<dbReference type="InterPro" id="IPR036434">
    <property type="entry name" value="Beta_cellobiohydrolase_sf"/>
</dbReference>
<dbReference type="RefSeq" id="WP_012623249.1">
    <property type="nucleotide sequence ID" value="NC_011879.1"/>
</dbReference>
<dbReference type="SUPFAM" id="SSF51989">
    <property type="entry name" value="Glycosyl hydrolases family 6, cellulases"/>
    <property type="match status" value="1"/>
</dbReference>
<dbReference type="GO" id="GO:0004553">
    <property type="term" value="F:hydrolase activity, hydrolyzing O-glycosyl compounds"/>
    <property type="evidence" value="ECO:0007669"/>
    <property type="project" value="InterPro"/>
</dbReference>
<dbReference type="KEGG" id="ach:Achl_4281"/>
<keyword evidence="2" id="KW-1185">Reference proteome</keyword>
<accession>B8HII5</accession>
<dbReference type="AlphaFoldDB" id="B8HII5"/>
<geneLocation type="plasmid" evidence="1 2">
    <name>pACHL01</name>
</geneLocation>
<sequence>MTAGDKSAHITPMTDYVNTQPAGTRTYRAFISVIDDSVRRRTVVMVNPDSLPLPLSDVDVAVGPEELFITTSGNGETWYFQDLGDAWWFTKNSGCVGTPDAIQILSPLEKHGIKVWKVIPVHQRAVSVNR</sequence>
<name>B8HII5_PSECP</name>
<gene>
    <name evidence="1" type="ordered locus">Achl_4281</name>
</gene>
<reference evidence="1" key="1">
    <citation type="submission" date="2009-01" db="EMBL/GenBank/DDBJ databases">
        <title>Complete sequence of plasmid1 of Arthrobacter chlorophenolicus A6.</title>
        <authorList>
            <consortium name="US DOE Joint Genome Institute"/>
            <person name="Lucas S."/>
            <person name="Copeland A."/>
            <person name="Lapidus A."/>
            <person name="Glavina del Rio T."/>
            <person name="Tice H."/>
            <person name="Bruce D."/>
            <person name="Goodwin L."/>
            <person name="Pitluck S."/>
            <person name="Goltsman E."/>
            <person name="Clum A."/>
            <person name="Larimer F."/>
            <person name="Land M."/>
            <person name="Hauser L."/>
            <person name="Kyrpides N."/>
            <person name="Mikhailova N."/>
            <person name="Jansson J."/>
            <person name="Richardson P."/>
        </authorList>
    </citation>
    <scope>NUCLEOTIDE SEQUENCE [LARGE SCALE GENOMIC DNA]</scope>
    <source>
        <strain evidence="1">A6</strain>
        <plasmid evidence="1">pACHL01</plasmid>
    </source>
</reference>
<dbReference type="EMBL" id="CP001342">
    <property type="protein sequence ID" value="ACL42232.1"/>
    <property type="molecule type" value="Genomic_DNA"/>
</dbReference>
<proteinExistence type="predicted"/>
<keyword evidence="1" id="KW-0614">Plasmid</keyword>
<organism evidence="1 2">
    <name type="scientific">Pseudarthrobacter chlorophenolicus (strain ATCC 700700 / DSM 12829 / CIP 107037 / JCM 12360 / KCTC 9906 / NCIMB 13794 / A6)</name>
    <name type="common">Arthrobacter chlorophenolicus</name>
    <dbReference type="NCBI Taxonomy" id="452863"/>
    <lineage>
        <taxon>Bacteria</taxon>
        <taxon>Bacillati</taxon>
        <taxon>Actinomycetota</taxon>
        <taxon>Actinomycetes</taxon>
        <taxon>Micrococcales</taxon>
        <taxon>Micrococcaceae</taxon>
        <taxon>Pseudarthrobacter</taxon>
    </lineage>
</organism>
<dbReference type="GO" id="GO:0030245">
    <property type="term" value="P:cellulose catabolic process"/>
    <property type="evidence" value="ECO:0007669"/>
    <property type="project" value="InterPro"/>
</dbReference>
<evidence type="ECO:0000313" key="2">
    <source>
        <dbReference type="Proteomes" id="UP000002505"/>
    </source>
</evidence>
<dbReference type="HOGENOM" id="CLU_1933670_0_0_11"/>